<protein>
    <recommendedName>
        <fullName evidence="3">Peptidase MA-like domain-containing protein</fullName>
    </recommendedName>
</protein>
<accession>A0A8J6XXX6</accession>
<dbReference type="EMBL" id="JACXWD010000001">
    <property type="protein sequence ID" value="MBD3866594.1"/>
    <property type="molecule type" value="Genomic_DNA"/>
</dbReference>
<dbReference type="AlphaFoldDB" id="A0A8J6XXX6"/>
<proteinExistence type="predicted"/>
<evidence type="ECO:0000313" key="2">
    <source>
        <dbReference type="Proteomes" id="UP000648239"/>
    </source>
</evidence>
<dbReference type="Pfam" id="PF14559">
    <property type="entry name" value="TPR_19"/>
    <property type="match status" value="1"/>
</dbReference>
<reference evidence="1 2" key="1">
    <citation type="submission" date="2020-08" db="EMBL/GenBank/DDBJ databases">
        <title>Acidobacteriota in marine sediments use diverse sulfur dissimilation pathways.</title>
        <authorList>
            <person name="Wasmund K."/>
        </authorList>
    </citation>
    <scope>NUCLEOTIDE SEQUENCE [LARGE SCALE GENOMIC DNA]</scope>
    <source>
        <strain evidence="1">MAG AM4</strain>
    </source>
</reference>
<organism evidence="1 2">
    <name type="scientific">Candidatus Polarisedimenticola svalbardensis</name>
    <dbReference type="NCBI Taxonomy" id="2886004"/>
    <lineage>
        <taxon>Bacteria</taxon>
        <taxon>Pseudomonadati</taxon>
        <taxon>Acidobacteriota</taxon>
        <taxon>Candidatus Polarisedimenticolia</taxon>
        <taxon>Candidatus Polarisedimenticolales</taxon>
        <taxon>Candidatus Polarisedimenticolaceae</taxon>
        <taxon>Candidatus Polarisedimenticola</taxon>
    </lineage>
</organism>
<dbReference type="SUPFAM" id="SSF48452">
    <property type="entry name" value="TPR-like"/>
    <property type="match status" value="1"/>
</dbReference>
<comment type="caution">
    <text evidence="1">The sequence shown here is derived from an EMBL/GenBank/DDBJ whole genome shotgun (WGS) entry which is preliminary data.</text>
</comment>
<gene>
    <name evidence="1" type="ORF">IFK94_00570</name>
</gene>
<name>A0A8J6XXX6_9BACT</name>
<dbReference type="Gene3D" id="1.25.40.10">
    <property type="entry name" value="Tetratricopeptide repeat domain"/>
    <property type="match status" value="1"/>
</dbReference>
<evidence type="ECO:0008006" key="3">
    <source>
        <dbReference type="Google" id="ProtNLM"/>
    </source>
</evidence>
<dbReference type="InterPro" id="IPR011990">
    <property type="entry name" value="TPR-like_helical_dom_sf"/>
</dbReference>
<evidence type="ECO:0000313" key="1">
    <source>
        <dbReference type="EMBL" id="MBD3866594.1"/>
    </source>
</evidence>
<sequence>MNRPLLAVAMVLLAAGAVEADILHLRGGGRIRTDHWRIDGNTLLYESPAGMIGIPYAEVERIEPTPPAVTAQKPEPDAVVPEEAPVPQGAVGLFMEARQALEKRDFEGASERFLEAIRTDPDFAAARVGYAVAVFAMDRDGLALSVIREGLARDQENPDLHEVMGDLRNREERVEDALRSWRQAYRFGPVERLQEKIEKAEREIKAGRDYAFSTAPHFNLRYGDDMDPGLAAEIVDYLEERYWNLADLLMHAPEQPITVLLYPEQEFRDVTQAPEQVAGLYDGKIRVPLGGITRIDPRSSRLLTHELTHAVVRSKTRGNCPRWLHEGLAQRFEGRKVSRADRSSILKMMEGIDPSRWEGKGFSYPAALSLVSYLESLREIDGLVMLLDHLGRGEDLETALRSVYSLDHGELCRRWSDELGRESRR</sequence>
<dbReference type="Proteomes" id="UP000648239">
    <property type="component" value="Unassembled WGS sequence"/>
</dbReference>